<gene>
    <name evidence="5" type="primary">rpoY</name>
    <name evidence="6" type="ORF">P7H43_00900</name>
</gene>
<comment type="catalytic activity">
    <reaction evidence="5">
        <text>RNA(n) + a ribonucleoside 5'-triphosphate = RNA(n+1) + diphosphate</text>
        <dbReference type="Rhea" id="RHEA:21248"/>
        <dbReference type="Rhea" id="RHEA-COMP:14527"/>
        <dbReference type="Rhea" id="RHEA-COMP:17342"/>
        <dbReference type="ChEBI" id="CHEBI:33019"/>
        <dbReference type="ChEBI" id="CHEBI:61557"/>
        <dbReference type="ChEBI" id="CHEBI:140395"/>
        <dbReference type="EC" id="2.7.7.6"/>
    </reaction>
</comment>
<evidence type="ECO:0000256" key="4">
    <source>
        <dbReference type="ARBA" id="ARBA00023163"/>
    </source>
</evidence>
<reference evidence="6" key="1">
    <citation type="submission" date="2023-03" db="EMBL/GenBank/DDBJ databases">
        <authorList>
            <person name="Shen W."/>
            <person name="Cai J."/>
        </authorList>
    </citation>
    <scope>NUCLEOTIDE SEQUENCE</scope>
    <source>
        <strain evidence="6">B226-2</strain>
    </source>
</reference>
<evidence type="ECO:0000256" key="3">
    <source>
        <dbReference type="ARBA" id="ARBA00022695"/>
    </source>
</evidence>
<evidence type="ECO:0000256" key="1">
    <source>
        <dbReference type="ARBA" id="ARBA00022478"/>
    </source>
</evidence>
<evidence type="ECO:0000256" key="5">
    <source>
        <dbReference type="HAMAP-Rule" id="MF_01553"/>
    </source>
</evidence>
<comment type="function">
    <text evidence="5">A non-essential component of RNA polymerase (RNAP).</text>
</comment>
<dbReference type="InterPro" id="IPR009907">
    <property type="entry name" value="RpoY"/>
</dbReference>
<dbReference type="NCBIfam" id="NF010188">
    <property type="entry name" value="PRK13667.1"/>
    <property type="match status" value="1"/>
</dbReference>
<evidence type="ECO:0000313" key="6">
    <source>
        <dbReference type="EMBL" id="MDT2809054.1"/>
    </source>
</evidence>
<dbReference type="GeneID" id="78365105"/>
<protein>
    <recommendedName>
        <fullName evidence="5">DNA-directed RNA polymerase subunit epsilon</fullName>
        <shortName evidence="5">RNAP epsilon subunit</shortName>
        <ecNumber evidence="5">2.7.7.6</ecNumber>
    </recommendedName>
    <alternativeName>
        <fullName evidence="5">RNA polymerase epsilon subunit</fullName>
    </alternativeName>
    <alternativeName>
        <fullName evidence="5">Transcriptase subunit epsilon</fullName>
    </alternativeName>
</protein>
<dbReference type="GO" id="GO:0003899">
    <property type="term" value="F:DNA-directed RNA polymerase activity"/>
    <property type="evidence" value="ECO:0007669"/>
    <property type="project" value="UniProtKB-UniRule"/>
</dbReference>
<evidence type="ECO:0000256" key="2">
    <source>
        <dbReference type="ARBA" id="ARBA00022679"/>
    </source>
</evidence>
<keyword evidence="1 5" id="KW-0240">DNA-directed RNA polymerase</keyword>
<keyword evidence="3 5" id="KW-0548">Nucleotidyltransferase</keyword>
<dbReference type="HAMAP" id="MF_01553">
    <property type="entry name" value="RNApol_bact_RpoY"/>
    <property type="match status" value="1"/>
</dbReference>
<dbReference type="Gene3D" id="3.10.20.730">
    <property type="entry name" value="RNAP, epsilon subunit-like"/>
    <property type="match status" value="1"/>
</dbReference>
<dbReference type="EC" id="2.7.7.6" evidence="5"/>
<keyword evidence="2 5" id="KW-0808">Transferase</keyword>
<dbReference type="Proteomes" id="UP001256711">
    <property type="component" value="Unassembled WGS sequence"/>
</dbReference>
<dbReference type="RefSeq" id="WP_010754296.1">
    <property type="nucleotide sequence ID" value="NZ_CABJBY010000014.1"/>
</dbReference>
<proteinExistence type="inferred from homology"/>
<dbReference type="EMBL" id="JARQBJ010000001">
    <property type="protein sequence ID" value="MDT2809054.1"/>
    <property type="molecule type" value="Genomic_DNA"/>
</dbReference>
<comment type="similarity">
    <text evidence="5">Belongs to the RNA polymerase subunit epsilon family.</text>
</comment>
<dbReference type="GO" id="GO:0003677">
    <property type="term" value="F:DNA binding"/>
    <property type="evidence" value="ECO:0007669"/>
    <property type="project" value="UniProtKB-UniRule"/>
</dbReference>
<dbReference type="GO" id="GO:0006351">
    <property type="term" value="P:DNA-templated transcription"/>
    <property type="evidence" value="ECO:0007669"/>
    <property type="project" value="UniProtKB-UniRule"/>
</dbReference>
<comment type="subunit">
    <text evidence="5">RNAP is composed of a core of 2 alpha, a beta and a beta' subunit. The core is associated with a delta subunit, and at least one of epsilon or omega. When a sigma factor is associated with the core the holoenzyme is formed, which can initiate transcription.</text>
</comment>
<dbReference type="GO" id="GO:0000428">
    <property type="term" value="C:DNA-directed RNA polymerase complex"/>
    <property type="evidence" value="ECO:0007669"/>
    <property type="project" value="UniProtKB-KW"/>
</dbReference>
<keyword evidence="4 5" id="KW-0804">Transcription</keyword>
<dbReference type="Pfam" id="PF07288">
    <property type="entry name" value="RpoY"/>
    <property type="match status" value="1"/>
</dbReference>
<sequence length="70" mass="8170">MIYKVYYQDTKVRNPKREQTHVLYLEAADEVAARAAVEANTPYNIEFIQALEGNHLAYEQENAEFTLTEF</sequence>
<name>A0AAW8TTN8_9ENTE</name>
<comment type="caution">
    <text evidence="6">The sequence shown here is derived from an EMBL/GenBank/DDBJ whole genome shotgun (WGS) entry which is preliminary data.</text>
</comment>
<accession>A0AAW8TTN8</accession>
<evidence type="ECO:0000313" key="7">
    <source>
        <dbReference type="Proteomes" id="UP001256711"/>
    </source>
</evidence>
<dbReference type="AlphaFoldDB" id="A0AAW8TTN8"/>
<organism evidence="6 7">
    <name type="scientific">Enterococcus asini</name>
    <dbReference type="NCBI Taxonomy" id="57732"/>
    <lineage>
        <taxon>Bacteria</taxon>
        <taxon>Bacillati</taxon>
        <taxon>Bacillota</taxon>
        <taxon>Bacilli</taxon>
        <taxon>Lactobacillales</taxon>
        <taxon>Enterococcaceae</taxon>
        <taxon>Enterococcus</taxon>
    </lineage>
</organism>